<evidence type="ECO:0000256" key="4">
    <source>
        <dbReference type="ARBA" id="ARBA00022664"/>
    </source>
</evidence>
<comment type="catalytic activity">
    <reaction evidence="8">
        <text>O-phospho-L-seryl-[protein] + H2O = L-seryl-[protein] + phosphate</text>
        <dbReference type="Rhea" id="RHEA:20629"/>
        <dbReference type="Rhea" id="RHEA-COMP:9863"/>
        <dbReference type="Rhea" id="RHEA-COMP:11604"/>
        <dbReference type="ChEBI" id="CHEBI:15377"/>
        <dbReference type="ChEBI" id="CHEBI:29999"/>
        <dbReference type="ChEBI" id="CHEBI:43474"/>
        <dbReference type="ChEBI" id="CHEBI:83421"/>
        <dbReference type="EC" id="3.1.3.16"/>
    </reaction>
</comment>
<evidence type="ECO:0000313" key="11">
    <source>
        <dbReference type="Proteomes" id="UP001151518"/>
    </source>
</evidence>
<comment type="catalytic activity">
    <reaction evidence="9">
        <text>O-phospho-L-threonyl-[protein] + H2O = L-threonyl-[protein] + phosphate</text>
        <dbReference type="Rhea" id="RHEA:47004"/>
        <dbReference type="Rhea" id="RHEA-COMP:11060"/>
        <dbReference type="Rhea" id="RHEA-COMP:11605"/>
        <dbReference type="ChEBI" id="CHEBI:15377"/>
        <dbReference type="ChEBI" id="CHEBI:30013"/>
        <dbReference type="ChEBI" id="CHEBI:43474"/>
        <dbReference type="ChEBI" id="CHEBI:61977"/>
        <dbReference type="EC" id="3.1.3.16"/>
    </reaction>
</comment>
<gene>
    <name evidence="10" type="primary">SSU72</name>
    <name evidence="10" type="ORF">GGI25_000047</name>
</gene>
<dbReference type="PANTHER" id="PTHR20383">
    <property type="entry name" value="RNA POLYMERASE II SUBUNIT A C-TERMINAL DOMAIN PHOSPHATASE"/>
    <property type="match status" value="1"/>
</dbReference>
<dbReference type="Proteomes" id="UP001151518">
    <property type="component" value="Unassembled WGS sequence"/>
</dbReference>
<evidence type="ECO:0000256" key="7">
    <source>
        <dbReference type="ARBA" id="ARBA00023242"/>
    </source>
</evidence>
<dbReference type="FunFam" id="3.40.50.2300:FF:000039">
    <property type="entry name" value="RNA polymerase II subunit A C-terminal domain phosphatase"/>
    <property type="match status" value="1"/>
</dbReference>
<dbReference type="Gene3D" id="3.40.50.2300">
    <property type="match status" value="2"/>
</dbReference>
<keyword evidence="6" id="KW-0904">Protein phosphatase</keyword>
<evidence type="ECO:0000256" key="2">
    <source>
        <dbReference type="ARBA" id="ARBA00008978"/>
    </source>
</evidence>
<evidence type="ECO:0000313" key="10">
    <source>
        <dbReference type="EMBL" id="KAJ2681092.1"/>
    </source>
</evidence>
<dbReference type="InterPro" id="IPR006811">
    <property type="entry name" value="RNA_pol_II_suA"/>
</dbReference>
<reference evidence="10" key="1">
    <citation type="submission" date="2022-07" db="EMBL/GenBank/DDBJ databases">
        <title>Phylogenomic reconstructions and comparative analyses of Kickxellomycotina fungi.</title>
        <authorList>
            <person name="Reynolds N.K."/>
            <person name="Stajich J.E."/>
            <person name="Barry K."/>
            <person name="Grigoriev I.V."/>
            <person name="Crous P."/>
            <person name="Smith M.E."/>
        </authorList>
    </citation>
    <scope>NUCLEOTIDE SEQUENCE</scope>
    <source>
        <strain evidence="10">NRRL 3115</strain>
    </source>
</reference>
<evidence type="ECO:0000256" key="1">
    <source>
        <dbReference type="ARBA" id="ARBA00004123"/>
    </source>
</evidence>
<dbReference type="Gene3D" id="1.10.472.10">
    <property type="entry name" value="Cyclin-like"/>
    <property type="match status" value="1"/>
</dbReference>
<proteinExistence type="inferred from homology"/>
<keyword evidence="5 10" id="KW-0378">Hydrolase</keyword>
<organism evidence="10 11">
    <name type="scientific">Coemansia spiralis</name>
    <dbReference type="NCBI Taxonomy" id="417178"/>
    <lineage>
        <taxon>Eukaryota</taxon>
        <taxon>Fungi</taxon>
        <taxon>Fungi incertae sedis</taxon>
        <taxon>Zoopagomycota</taxon>
        <taxon>Kickxellomycotina</taxon>
        <taxon>Kickxellomycetes</taxon>
        <taxon>Kickxellales</taxon>
        <taxon>Kickxellaceae</taxon>
        <taxon>Coemansia</taxon>
    </lineage>
</organism>
<dbReference type="OrthoDB" id="57957at2759"/>
<dbReference type="GO" id="GO:0008420">
    <property type="term" value="F:RNA polymerase II CTD heptapeptide repeat phosphatase activity"/>
    <property type="evidence" value="ECO:0007669"/>
    <property type="project" value="UniProtKB-ARBA"/>
</dbReference>
<comment type="subcellular location">
    <subcellularLocation>
        <location evidence="1">Nucleus</location>
    </subcellularLocation>
</comment>
<dbReference type="EMBL" id="JANBTW010000001">
    <property type="protein sequence ID" value="KAJ2681092.1"/>
    <property type="molecule type" value="Genomic_DNA"/>
</dbReference>
<dbReference type="EC" id="3.1.3.16" evidence="3"/>
<comment type="caution">
    <text evidence="10">The sequence shown here is derived from an EMBL/GenBank/DDBJ whole genome shotgun (WGS) entry which is preliminary data.</text>
</comment>
<keyword evidence="4" id="KW-0507">mRNA processing</keyword>
<dbReference type="Pfam" id="PF04722">
    <property type="entry name" value="Ssu72"/>
    <property type="match status" value="1"/>
</dbReference>
<dbReference type="SUPFAM" id="SSF47954">
    <property type="entry name" value="Cyclin-like"/>
    <property type="match status" value="1"/>
</dbReference>
<evidence type="ECO:0000256" key="3">
    <source>
        <dbReference type="ARBA" id="ARBA00013081"/>
    </source>
</evidence>
<keyword evidence="7" id="KW-0539">Nucleus</keyword>
<accession>A0A9W8GEY1</accession>
<protein>
    <recommendedName>
        <fullName evidence="3">protein-serine/threonine phosphatase</fullName>
        <ecNumber evidence="3">3.1.3.16</ecNumber>
    </recommendedName>
</protein>
<dbReference type="GO" id="GO:0031124">
    <property type="term" value="P:mRNA 3'-end processing"/>
    <property type="evidence" value="ECO:0007669"/>
    <property type="project" value="UniProtKB-ARBA"/>
</dbReference>
<sequence length="323" mass="36583">MVKFAVICASNMNRSMEAHYQLKKQGYNIQSFGTGSQVRLPGPTPTQPNIYDFGTAYNKIYSDLKTQDRALYTRNGLMMMLERNRSVKQAPQRFHHESASFDVIFTCEERVFDSVCEELLSRAGMQSRPVHVINIEIEDNHKDASIGAKTILELARLIVASKDLERDMDGIIEDVQNRMPHQLLYTCELILMRALGFNMNVELPHTWIASIIYGMAWWEKNGNPPDDTEDVDKRIKRVAALAWEVANEAVRCGLVDCYPARSMAAACIAISMDAHGEPFPAKNFDEWTDIWAKSSASRISQARRLIEDSVSISSIIDKSNRPC</sequence>
<evidence type="ECO:0000256" key="6">
    <source>
        <dbReference type="ARBA" id="ARBA00022912"/>
    </source>
</evidence>
<evidence type="ECO:0000256" key="5">
    <source>
        <dbReference type="ARBA" id="ARBA00022801"/>
    </source>
</evidence>
<comment type="similarity">
    <text evidence="2">Belongs to the SSU72 phosphatase family.</text>
</comment>
<name>A0A9W8GEY1_9FUNG</name>
<evidence type="ECO:0000256" key="8">
    <source>
        <dbReference type="ARBA" id="ARBA00047761"/>
    </source>
</evidence>
<dbReference type="GO" id="GO:0005847">
    <property type="term" value="C:mRNA cleavage and polyadenylation specificity factor complex"/>
    <property type="evidence" value="ECO:0007669"/>
    <property type="project" value="UniProtKB-ARBA"/>
</dbReference>
<dbReference type="InterPro" id="IPR036915">
    <property type="entry name" value="Cyclin-like_sf"/>
</dbReference>
<dbReference type="AlphaFoldDB" id="A0A9W8GEY1"/>
<evidence type="ECO:0000256" key="9">
    <source>
        <dbReference type="ARBA" id="ARBA00048336"/>
    </source>
</evidence>